<keyword evidence="4" id="KW-1003">Cell membrane</keyword>
<evidence type="ECO:0000256" key="4">
    <source>
        <dbReference type="ARBA" id="ARBA00022475"/>
    </source>
</evidence>
<dbReference type="NCBIfam" id="TIGR01352">
    <property type="entry name" value="tonB_Cterm"/>
    <property type="match status" value="1"/>
</dbReference>
<evidence type="ECO:0000256" key="2">
    <source>
        <dbReference type="ARBA" id="ARBA00006555"/>
    </source>
</evidence>
<keyword evidence="5" id="KW-0997">Cell inner membrane</keyword>
<organism evidence="12 13">
    <name type="scientific">Prevotella bivia DNF00320</name>
    <dbReference type="NCBI Taxonomy" id="1401068"/>
    <lineage>
        <taxon>Bacteria</taxon>
        <taxon>Pseudomonadati</taxon>
        <taxon>Bacteroidota</taxon>
        <taxon>Bacteroidia</taxon>
        <taxon>Bacteroidales</taxon>
        <taxon>Prevotellaceae</taxon>
        <taxon>Prevotella</taxon>
    </lineage>
</organism>
<accession>A0A096AFL7</accession>
<evidence type="ECO:0000313" key="13">
    <source>
        <dbReference type="Proteomes" id="UP000029525"/>
    </source>
</evidence>
<comment type="subcellular location">
    <subcellularLocation>
        <location evidence="1">Cell inner membrane</location>
        <topology evidence="1">Single-pass membrane protein</topology>
        <orientation evidence="1">Periplasmic side</orientation>
    </subcellularLocation>
</comment>
<feature type="transmembrane region" description="Helical" evidence="10">
    <location>
        <begin position="88"/>
        <end position="109"/>
    </location>
</feature>
<dbReference type="InterPro" id="IPR008756">
    <property type="entry name" value="Peptidase_M56"/>
</dbReference>
<keyword evidence="3" id="KW-0813">Transport</keyword>
<name>A0A096AFL7_9BACT</name>
<feature type="transmembrane region" description="Helical" evidence="10">
    <location>
        <begin position="266"/>
        <end position="284"/>
    </location>
</feature>
<evidence type="ECO:0000256" key="6">
    <source>
        <dbReference type="ARBA" id="ARBA00022692"/>
    </source>
</evidence>
<feature type="domain" description="TonB C-terminal" evidence="11">
    <location>
        <begin position="321"/>
        <end position="411"/>
    </location>
</feature>
<dbReference type="Gene3D" id="3.30.1150.10">
    <property type="match status" value="1"/>
</dbReference>
<evidence type="ECO:0000256" key="9">
    <source>
        <dbReference type="ARBA" id="ARBA00023136"/>
    </source>
</evidence>
<dbReference type="Proteomes" id="UP000029525">
    <property type="component" value="Unassembled WGS sequence"/>
</dbReference>
<dbReference type="RefSeq" id="WP_036865734.1">
    <property type="nucleotide sequence ID" value="NZ_JRNQ01000002.1"/>
</dbReference>
<dbReference type="PANTHER" id="PTHR33446">
    <property type="entry name" value="PROTEIN TONB-RELATED"/>
    <property type="match status" value="1"/>
</dbReference>
<dbReference type="GO" id="GO:0098797">
    <property type="term" value="C:plasma membrane protein complex"/>
    <property type="evidence" value="ECO:0007669"/>
    <property type="project" value="TreeGrafter"/>
</dbReference>
<evidence type="ECO:0000256" key="8">
    <source>
        <dbReference type="ARBA" id="ARBA00022989"/>
    </source>
</evidence>
<evidence type="ECO:0000256" key="5">
    <source>
        <dbReference type="ARBA" id="ARBA00022519"/>
    </source>
</evidence>
<feature type="transmembrane region" description="Helical" evidence="10">
    <location>
        <begin position="6"/>
        <end position="22"/>
    </location>
</feature>
<evidence type="ECO:0000256" key="7">
    <source>
        <dbReference type="ARBA" id="ARBA00022927"/>
    </source>
</evidence>
<evidence type="ECO:0000256" key="10">
    <source>
        <dbReference type="SAM" id="Phobius"/>
    </source>
</evidence>
<dbReference type="PROSITE" id="PS52015">
    <property type="entry name" value="TONB_CTD"/>
    <property type="match status" value="1"/>
</dbReference>
<dbReference type="GO" id="GO:0015031">
    <property type="term" value="P:protein transport"/>
    <property type="evidence" value="ECO:0007669"/>
    <property type="project" value="UniProtKB-KW"/>
</dbReference>
<sequence length="411" mass="46959">MAIYLIKVNLAIIVLYGFYKLMCSGDTFFRWRRIALQVIYFIALIIPITNMSLWANNSDKMKEVATTYASFVLPNITVTPDTTASFNWVLFFLCIYITIVACLFIRLLWQLISIYHLKQACNELVIEHTTVYEMTTDSGPFSFFNWIFINPQLHAASEIHEILVHEKAHAHQVHSFDILLSEIFNIVFWVNPFTWLLKHEVRINLEYLADHTVLASDADKKTYQYHLLGLTYKKNVATLSNNFNVLPLKKRIKMMNKKRSNAMSKAKYLLFAPLIALMLLISNVETVARTFKVFSPTIKATPALNMPRDKKVYKVAAVMPRFKGDVSTWLCQQIKYPEAAAKAKQQGRVIVQFVVSADGTVYGAKVIRGGSPALNKEALRVVSIMPKWIPGKEKGKNVAVSYCLPITFKLQ</sequence>
<dbReference type="OrthoDB" id="9814002at2"/>
<dbReference type="SUPFAM" id="SSF74653">
    <property type="entry name" value="TolA/TonB C-terminal domain"/>
    <property type="match status" value="1"/>
</dbReference>
<dbReference type="InterPro" id="IPR051045">
    <property type="entry name" value="TonB-dependent_transducer"/>
</dbReference>
<dbReference type="Pfam" id="PF03544">
    <property type="entry name" value="TonB_C"/>
    <property type="match status" value="1"/>
</dbReference>
<dbReference type="InterPro" id="IPR006260">
    <property type="entry name" value="TonB/TolA_C"/>
</dbReference>
<keyword evidence="8 10" id="KW-1133">Transmembrane helix</keyword>
<comment type="caution">
    <text evidence="12">The sequence shown here is derived from an EMBL/GenBank/DDBJ whole genome shotgun (WGS) entry which is preliminary data.</text>
</comment>
<reference evidence="12 13" key="1">
    <citation type="submission" date="2014-07" db="EMBL/GenBank/DDBJ databases">
        <authorList>
            <person name="McCorrison J."/>
            <person name="Sanka R."/>
            <person name="Torralba M."/>
            <person name="Gillis M."/>
            <person name="Haft D.H."/>
            <person name="Methe B."/>
            <person name="Sutton G."/>
            <person name="Nelson K.E."/>
        </authorList>
    </citation>
    <scope>NUCLEOTIDE SEQUENCE [LARGE SCALE GENOMIC DNA]</scope>
    <source>
        <strain evidence="12 13">DNF00320</strain>
    </source>
</reference>
<dbReference type="AlphaFoldDB" id="A0A096AFL7"/>
<dbReference type="PANTHER" id="PTHR33446:SF2">
    <property type="entry name" value="PROTEIN TONB"/>
    <property type="match status" value="1"/>
</dbReference>
<keyword evidence="12" id="KW-0675">Receptor</keyword>
<dbReference type="InterPro" id="IPR037682">
    <property type="entry name" value="TonB_C"/>
</dbReference>
<dbReference type="Pfam" id="PF05569">
    <property type="entry name" value="Peptidase_M56"/>
    <property type="match status" value="1"/>
</dbReference>
<evidence type="ECO:0000313" key="12">
    <source>
        <dbReference type="EMBL" id="KGF45918.1"/>
    </source>
</evidence>
<keyword evidence="9 10" id="KW-0472">Membrane</keyword>
<dbReference type="CDD" id="cd07341">
    <property type="entry name" value="M56_BlaR1_MecR1_like"/>
    <property type="match status" value="1"/>
</dbReference>
<dbReference type="EMBL" id="JRNQ01000002">
    <property type="protein sequence ID" value="KGF45918.1"/>
    <property type="molecule type" value="Genomic_DNA"/>
</dbReference>
<keyword evidence="7" id="KW-0653">Protein transport</keyword>
<evidence type="ECO:0000256" key="1">
    <source>
        <dbReference type="ARBA" id="ARBA00004383"/>
    </source>
</evidence>
<protein>
    <submittedName>
        <fullName evidence="12">TonB-dependent receptor</fullName>
    </submittedName>
</protein>
<gene>
    <name evidence="12" type="ORF">HMPREF0647_00505</name>
</gene>
<comment type="similarity">
    <text evidence="2">Belongs to the TonB family.</text>
</comment>
<dbReference type="GO" id="GO:0031992">
    <property type="term" value="F:energy transducer activity"/>
    <property type="evidence" value="ECO:0007669"/>
    <property type="project" value="TreeGrafter"/>
</dbReference>
<keyword evidence="6 10" id="KW-0812">Transmembrane</keyword>
<evidence type="ECO:0000256" key="3">
    <source>
        <dbReference type="ARBA" id="ARBA00022448"/>
    </source>
</evidence>
<evidence type="ECO:0000259" key="11">
    <source>
        <dbReference type="PROSITE" id="PS52015"/>
    </source>
</evidence>
<proteinExistence type="inferred from homology"/>
<dbReference type="GO" id="GO:0055085">
    <property type="term" value="P:transmembrane transport"/>
    <property type="evidence" value="ECO:0007669"/>
    <property type="project" value="InterPro"/>
</dbReference>
<feature type="transmembrane region" description="Helical" evidence="10">
    <location>
        <begin position="34"/>
        <end position="55"/>
    </location>
</feature>